<dbReference type="PANTHER" id="PTHR30308:SF2">
    <property type="entry name" value="SSRA-BINDING PROTEIN"/>
    <property type="match status" value="1"/>
</dbReference>
<comment type="function">
    <text evidence="3">Required for rescue of stalled ribosomes mediated by trans-translation. Binds to transfer-messenger RNA (tmRNA), required for stable association of tmRNA with ribosomes. tmRNA and SmpB together mimic tRNA shape, replacing the anticodon stem-loop with SmpB. tmRNA is encoded by the ssrA gene; the 2 termini fold to resemble tRNA(Ala) and it encodes a 'tag peptide', a short internal open reading frame. During trans-translation Ala-aminoacylated tmRNA acts like a tRNA, entering the A-site of stalled ribosomes, displacing the stalled mRNA. The ribosome then switches to translate the ORF on the tmRNA; the nascent peptide is terminated with the 'tag peptide' encoded by the tmRNA and targeted for degradation. The ribosome is freed to recommence translation, which seems to be the essential function of trans-translation.</text>
</comment>
<dbReference type="GO" id="GO:0070929">
    <property type="term" value="P:trans-translation"/>
    <property type="evidence" value="ECO:0007669"/>
    <property type="project" value="UniProtKB-UniRule"/>
</dbReference>
<accession>A0A0B2JZA3</accession>
<dbReference type="HAMAP" id="MF_00023">
    <property type="entry name" value="SmpB"/>
    <property type="match status" value="1"/>
</dbReference>
<proteinExistence type="inferred from homology"/>
<dbReference type="GO" id="GO:0003723">
    <property type="term" value="F:RNA binding"/>
    <property type="evidence" value="ECO:0007669"/>
    <property type="project" value="UniProtKB-UniRule"/>
</dbReference>
<protein>
    <recommendedName>
        <fullName evidence="3">SsrA-binding protein</fullName>
    </recommendedName>
    <alternativeName>
        <fullName evidence="3">Small protein B</fullName>
    </alternativeName>
</protein>
<dbReference type="STRING" id="82374.NZ47_11645"/>
<keyword evidence="2 3" id="KW-0694">RNA-binding</keyword>
<name>A0A0B2JZA3_9FIRM</name>
<dbReference type="Proteomes" id="UP000030993">
    <property type="component" value="Unassembled WGS sequence"/>
</dbReference>
<dbReference type="InterPro" id="IPR023620">
    <property type="entry name" value="SmpB"/>
</dbReference>
<evidence type="ECO:0000256" key="1">
    <source>
        <dbReference type="ARBA" id="ARBA00022490"/>
    </source>
</evidence>
<comment type="caution">
    <text evidence="4">The sequence shown here is derived from an EMBL/GenBank/DDBJ whole genome shotgun (WGS) entry which is preliminary data.</text>
</comment>
<organism evidence="4 5">
    <name type="scientific">Anaerovibrio lipolyticus</name>
    <dbReference type="NCBI Taxonomy" id="82374"/>
    <lineage>
        <taxon>Bacteria</taxon>
        <taxon>Bacillati</taxon>
        <taxon>Bacillota</taxon>
        <taxon>Negativicutes</taxon>
        <taxon>Selenomonadales</taxon>
        <taxon>Selenomonadaceae</taxon>
        <taxon>Anaerovibrio</taxon>
    </lineage>
</organism>
<dbReference type="PANTHER" id="PTHR30308">
    <property type="entry name" value="TMRNA-BINDING COMPONENT OF TRANS-TRANSLATION TAGGING COMPLEX"/>
    <property type="match status" value="1"/>
</dbReference>
<evidence type="ECO:0000313" key="5">
    <source>
        <dbReference type="Proteomes" id="UP000030993"/>
    </source>
</evidence>
<keyword evidence="1 3" id="KW-0963">Cytoplasm</keyword>
<reference evidence="4 5" key="1">
    <citation type="journal article" date="2013" name="PLoS ONE">
        <title>Identification and characterization of three novel lipases belonging to families II and V from Anaerovibrio lipolyticus 5ST.</title>
        <authorList>
            <person name="Prive F."/>
            <person name="Kaderbhai N.N."/>
            <person name="Girdwood S."/>
            <person name="Worgan H.J."/>
            <person name="Pinloche E."/>
            <person name="Scollan N.D."/>
            <person name="Huws S.A."/>
            <person name="Newbold C.J."/>
        </authorList>
    </citation>
    <scope>NUCLEOTIDE SEQUENCE [LARGE SCALE GENOMIC DNA]</scope>
    <source>
        <strain evidence="4 5">5S</strain>
    </source>
</reference>
<dbReference type="SUPFAM" id="SSF74982">
    <property type="entry name" value="Small protein B (SmpB)"/>
    <property type="match status" value="1"/>
</dbReference>
<dbReference type="InterPro" id="IPR020081">
    <property type="entry name" value="SsrA-bd_prot_CS"/>
</dbReference>
<dbReference type="Pfam" id="PF01668">
    <property type="entry name" value="SmpB"/>
    <property type="match status" value="1"/>
</dbReference>
<dbReference type="eggNOG" id="COG0691">
    <property type="taxonomic scope" value="Bacteria"/>
</dbReference>
<keyword evidence="5" id="KW-1185">Reference proteome</keyword>
<dbReference type="EMBL" id="JSCE01000213">
    <property type="protein sequence ID" value="KHM51247.1"/>
    <property type="molecule type" value="Genomic_DNA"/>
</dbReference>
<evidence type="ECO:0000313" key="4">
    <source>
        <dbReference type="EMBL" id="KHM51247.1"/>
    </source>
</evidence>
<comment type="similarity">
    <text evidence="3">Belongs to the SmpB family.</text>
</comment>
<dbReference type="NCBIfam" id="TIGR00086">
    <property type="entry name" value="smpB"/>
    <property type="match status" value="1"/>
</dbReference>
<evidence type="ECO:0000256" key="3">
    <source>
        <dbReference type="HAMAP-Rule" id="MF_00023"/>
    </source>
</evidence>
<dbReference type="CDD" id="cd09294">
    <property type="entry name" value="SmpB"/>
    <property type="match status" value="1"/>
</dbReference>
<dbReference type="NCBIfam" id="NF003843">
    <property type="entry name" value="PRK05422.1"/>
    <property type="match status" value="1"/>
</dbReference>
<dbReference type="GO" id="GO:0005829">
    <property type="term" value="C:cytosol"/>
    <property type="evidence" value="ECO:0007669"/>
    <property type="project" value="TreeGrafter"/>
</dbReference>
<evidence type="ECO:0000256" key="2">
    <source>
        <dbReference type="ARBA" id="ARBA00022884"/>
    </source>
</evidence>
<dbReference type="GO" id="GO:0070930">
    <property type="term" value="P:trans-translation-dependent protein tagging"/>
    <property type="evidence" value="ECO:0007669"/>
    <property type="project" value="TreeGrafter"/>
</dbReference>
<dbReference type="Gene3D" id="2.40.280.10">
    <property type="match status" value="1"/>
</dbReference>
<dbReference type="PROSITE" id="PS01317">
    <property type="entry name" value="SSRP"/>
    <property type="match status" value="1"/>
</dbReference>
<dbReference type="InterPro" id="IPR000037">
    <property type="entry name" value="SsrA-bd_prot"/>
</dbReference>
<comment type="subcellular location">
    <subcellularLocation>
        <location evidence="3">Cytoplasm</location>
    </subcellularLocation>
    <text evidence="3">The tmRNA-SmpB complex associates with stalled 70S ribosomes.</text>
</comment>
<dbReference type="AlphaFoldDB" id="A0A0B2JZA3"/>
<sequence>MSKQNQGTKIVCENRKARHDYFIHDTFEAGLVLQGTEVKSLREGKANLKDSYAEIKNGEIFIVNMHISPYDHGNIFNHDERRPRKLLMHKQEIIKLFSKTREKGFTIVPLKIYFVKGRAKIEIALASGKHNYDKRQDLKDKAVKRDIERDLRGR</sequence>
<dbReference type="RefSeq" id="WP_039210927.1">
    <property type="nucleotide sequence ID" value="NZ_CAMKSO010000124.1"/>
</dbReference>
<gene>
    <name evidence="3" type="primary">smpB</name>
    <name evidence="4" type="ORF">NZ47_11645</name>
</gene>